<dbReference type="Gene3D" id="3.30.70.270">
    <property type="match status" value="1"/>
</dbReference>
<dbReference type="Proteomes" id="UP001324533">
    <property type="component" value="Chromosome"/>
</dbReference>
<feature type="transmembrane region" description="Helical" evidence="1">
    <location>
        <begin position="98"/>
        <end position="117"/>
    </location>
</feature>
<feature type="transmembrane region" description="Helical" evidence="1">
    <location>
        <begin position="153"/>
        <end position="177"/>
    </location>
</feature>
<evidence type="ECO:0000313" key="2">
    <source>
        <dbReference type="EMBL" id="WQB69957.1"/>
    </source>
</evidence>
<keyword evidence="1" id="KW-0472">Membrane</keyword>
<organism evidence="2 3">
    <name type="scientific">Microbacterium invictum</name>
    <dbReference type="NCBI Taxonomy" id="515415"/>
    <lineage>
        <taxon>Bacteria</taxon>
        <taxon>Bacillati</taxon>
        <taxon>Actinomycetota</taxon>
        <taxon>Actinomycetes</taxon>
        <taxon>Micrococcales</taxon>
        <taxon>Microbacteriaceae</taxon>
        <taxon>Microbacterium</taxon>
    </lineage>
</organism>
<evidence type="ECO:0008006" key="4">
    <source>
        <dbReference type="Google" id="ProtNLM"/>
    </source>
</evidence>
<accession>A0ABZ0V8L8</accession>
<gene>
    <name evidence="2" type="ORF">T9R20_14845</name>
</gene>
<feature type="transmembrane region" description="Helical" evidence="1">
    <location>
        <begin position="14"/>
        <end position="34"/>
    </location>
</feature>
<protein>
    <recommendedName>
        <fullName evidence="4">GGDEF domain-containing protein</fullName>
    </recommendedName>
</protein>
<dbReference type="InterPro" id="IPR029787">
    <property type="entry name" value="Nucleotide_cyclase"/>
</dbReference>
<dbReference type="InterPro" id="IPR043128">
    <property type="entry name" value="Rev_trsase/Diguanyl_cyclase"/>
</dbReference>
<dbReference type="SUPFAM" id="SSF55073">
    <property type="entry name" value="Nucleotide cyclase"/>
    <property type="match status" value="1"/>
</dbReference>
<keyword evidence="1" id="KW-1133">Transmembrane helix</keyword>
<feature type="transmembrane region" description="Helical" evidence="1">
    <location>
        <begin position="197"/>
        <end position="214"/>
    </location>
</feature>
<feature type="transmembrane region" description="Helical" evidence="1">
    <location>
        <begin position="123"/>
        <end position="141"/>
    </location>
</feature>
<evidence type="ECO:0000313" key="3">
    <source>
        <dbReference type="Proteomes" id="UP001324533"/>
    </source>
</evidence>
<keyword evidence="1" id="KW-0812">Transmembrane</keyword>
<proteinExistence type="predicted"/>
<dbReference type="RefSeq" id="WP_322410086.1">
    <property type="nucleotide sequence ID" value="NZ_CP139779.1"/>
</dbReference>
<dbReference type="EMBL" id="CP139779">
    <property type="protein sequence ID" value="WQB69957.1"/>
    <property type="molecule type" value="Genomic_DNA"/>
</dbReference>
<evidence type="ECO:0000256" key="1">
    <source>
        <dbReference type="SAM" id="Phobius"/>
    </source>
</evidence>
<feature type="transmembrane region" description="Helical" evidence="1">
    <location>
        <begin position="72"/>
        <end position="91"/>
    </location>
</feature>
<keyword evidence="3" id="KW-1185">Reference proteome</keyword>
<reference evidence="2 3" key="1">
    <citation type="submission" date="2023-06" db="EMBL/GenBank/DDBJ databases">
        <title>Rock-solubilizing bacteria, Microbacterium invictum, promotes re-establishment of vegetation in rocky wasteland by accelerating rock bio-weathering and reshaping soil bacterial community.</title>
        <authorList>
            <person name="Liu C."/>
        </authorList>
    </citation>
    <scope>NUCLEOTIDE SEQUENCE [LARGE SCALE GENOMIC DNA]</scope>
    <source>
        <strain evidence="2 3">X-18</strain>
    </source>
</reference>
<feature type="transmembrane region" description="Helical" evidence="1">
    <location>
        <begin position="41"/>
        <end position="60"/>
    </location>
</feature>
<sequence>MIDAIPSFSGPNLALAQATVATLGVVVMIGVAFLDRPHRSTLLWSIAFLIAMISSWGIVLAETVDSEAMRRVSIGVLMGAPGFIWAGFRTLRGAGSRWWLAALLSAISPVLLVAAGATEAYSVVFRIVFFLSAVFAFLLLVEWLRLPDRGDTVLYPLVVISVLNAALAAFVAVAGLIFPASSGDDLQFVRSVNQLGFVIYMVCALVSLVGFATRRERLISRDARTPWEDFLTGCRDRLVRAARRGEHSWALLVFRLDDEADVRDAVGVAGFAAVCEGFAQAIREALPADADIAERRPGTVVVLVSRPEPVLRAALRGALARVGRMENAGGMEIQVSASVGWIAVDPGDVVGGEDDLEALLERAEAAADSARAAGGDRWERVGV</sequence>
<name>A0ABZ0V8L8_9MICO</name>